<organism evidence="11 12">
    <name type="scientific">Scytonema hofmannii PCC 7110</name>
    <dbReference type="NCBI Taxonomy" id="128403"/>
    <lineage>
        <taxon>Bacteria</taxon>
        <taxon>Bacillati</taxon>
        <taxon>Cyanobacteriota</taxon>
        <taxon>Cyanophyceae</taxon>
        <taxon>Nostocales</taxon>
        <taxon>Scytonemataceae</taxon>
        <taxon>Scytonema</taxon>
    </lineage>
</organism>
<feature type="transmembrane region" description="Helical" evidence="10">
    <location>
        <begin position="128"/>
        <end position="152"/>
    </location>
</feature>
<dbReference type="InterPro" id="IPR003811">
    <property type="entry name" value="G3P_acylTferase_PlsY"/>
</dbReference>
<feature type="transmembrane region" description="Helical" evidence="10">
    <location>
        <begin position="59"/>
        <end position="80"/>
    </location>
</feature>
<reference evidence="11 12" key="1">
    <citation type="journal article" date="2013" name="Genome Biol. Evol.">
        <title>Genomes of Stigonematalean cyanobacteria (subsection V) and the evolution of oxygenic photosynthesis from prokaryotes to plastids.</title>
        <authorList>
            <person name="Dagan T."/>
            <person name="Roettger M."/>
            <person name="Stucken K."/>
            <person name="Landan G."/>
            <person name="Koch R."/>
            <person name="Major P."/>
            <person name="Gould S.B."/>
            <person name="Goremykin V.V."/>
            <person name="Rippka R."/>
            <person name="Tandeau de Marsac N."/>
            <person name="Gugger M."/>
            <person name="Lockhart P.J."/>
            <person name="Allen J.F."/>
            <person name="Brune I."/>
            <person name="Maus I."/>
            <person name="Puhler A."/>
            <person name="Martin W.F."/>
        </authorList>
    </citation>
    <scope>NUCLEOTIDE SEQUENCE [LARGE SCALE GENOMIC DNA]</scope>
    <source>
        <strain evidence="11 12">PCC 7110</strain>
    </source>
</reference>
<evidence type="ECO:0000256" key="7">
    <source>
        <dbReference type="ARBA" id="ARBA00023136"/>
    </source>
</evidence>
<gene>
    <name evidence="10" type="primary">plsY</name>
    <name evidence="11" type="ORF">WA1_34510</name>
</gene>
<comment type="pathway">
    <text evidence="10">Lipid metabolism; phospholipid metabolism.</text>
</comment>
<dbReference type="PANTHER" id="PTHR30309">
    <property type="entry name" value="INNER MEMBRANE PROTEIN YGIH"/>
    <property type="match status" value="1"/>
</dbReference>
<evidence type="ECO:0000313" key="12">
    <source>
        <dbReference type="Proteomes" id="UP000076925"/>
    </source>
</evidence>
<dbReference type="HAMAP" id="MF_01043">
    <property type="entry name" value="PlsY"/>
    <property type="match status" value="1"/>
</dbReference>
<evidence type="ECO:0000256" key="2">
    <source>
        <dbReference type="ARBA" id="ARBA00022516"/>
    </source>
</evidence>
<comment type="subunit">
    <text evidence="10">Probably interacts with PlsX.</text>
</comment>
<dbReference type="UniPathway" id="UPA00085"/>
<protein>
    <recommendedName>
        <fullName evidence="10">Glycerol-3-phosphate acyltransferase</fullName>
    </recommendedName>
    <alternativeName>
        <fullName evidence="10">Acyl-PO4 G3P acyltransferase</fullName>
    </alternativeName>
    <alternativeName>
        <fullName evidence="10">Acyl-phosphate--glycerol-3-phosphate acyltransferase</fullName>
    </alternativeName>
    <alternativeName>
        <fullName evidence="10">G3P acyltransferase</fullName>
        <shortName evidence="10">GPAT</shortName>
        <ecNumber evidence="10">2.3.1.275</ecNumber>
    </alternativeName>
    <alternativeName>
        <fullName evidence="10">Lysophosphatidic acid synthase</fullName>
        <shortName evidence="10">LPA synthase</shortName>
    </alternativeName>
</protein>
<feature type="transmembrane region" description="Helical" evidence="10">
    <location>
        <begin position="181"/>
        <end position="197"/>
    </location>
</feature>
<keyword evidence="3 10" id="KW-0808">Transferase</keyword>
<dbReference type="STRING" id="128403.WA1_34510"/>
<dbReference type="Proteomes" id="UP000076925">
    <property type="component" value="Unassembled WGS sequence"/>
</dbReference>
<dbReference type="RefSeq" id="WP_017743494.1">
    <property type="nucleotide sequence ID" value="NZ_KQ976354.1"/>
</dbReference>
<name>A0A139X357_9CYAN</name>
<evidence type="ECO:0000256" key="8">
    <source>
        <dbReference type="ARBA" id="ARBA00023209"/>
    </source>
</evidence>
<comment type="caution">
    <text evidence="11">The sequence shown here is derived from an EMBL/GenBank/DDBJ whole genome shotgun (WGS) entry which is preliminary data.</text>
</comment>
<evidence type="ECO:0000256" key="10">
    <source>
        <dbReference type="HAMAP-Rule" id="MF_01043"/>
    </source>
</evidence>
<evidence type="ECO:0000256" key="1">
    <source>
        <dbReference type="ARBA" id="ARBA00022475"/>
    </source>
</evidence>
<dbReference type="NCBIfam" id="TIGR00023">
    <property type="entry name" value="glycerol-3-phosphate 1-O-acyltransferase PlsY"/>
    <property type="match status" value="1"/>
</dbReference>
<proteinExistence type="inferred from homology"/>
<keyword evidence="8 10" id="KW-0594">Phospholipid biosynthesis</keyword>
<comment type="catalytic activity">
    <reaction evidence="10">
        <text>an acyl phosphate + sn-glycerol 3-phosphate = a 1-acyl-sn-glycero-3-phosphate + phosphate</text>
        <dbReference type="Rhea" id="RHEA:34075"/>
        <dbReference type="ChEBI" id="CHEBI:43474"/>
        <dbReference type="ChEBI" id="CHEBI:57597"/>
        <dbReference type="ChEBI" id="CHEBI:57970"/>
        <dbReference type="ChEBI" id="CHEBI:59918"/>
        <dbReference type="EC" id="2.3.1.275"/>
    </reaction>
</comment>
<dbReference type="OrthoDB" id="9777124at2"/>
<evidence type="ECO:0000256" key="9">
    <source>
        <dbReference type="ARBA" id="ARBA00023264"/>
    </source>
</evidence>
<evidence type="ECO:0000256" key="4">
    <source>
        <dbReference type="ARBA" id="ARBA00022692"/>
    </source>
</evidence>
<comment type="similarity">
    <text evidence="10">Belongs to the PlsY family.</text>
</comment>
<evidence type="ECO:0000256" key="3">
    <source>
        <dbReference type="ARBA" id="ARBA00022679"/>
    </source>
</evidence>
<keyword evidence="4 10" id="KW-0812">Transmembrane</keyword>
<dbReference type="AlphaFoldDB" id="A0A139X357"/>
<dbReference type="GO" id="GO:0008654">
    <property type="term" value="P:phospholipid biosynthetic process"/>
    <property type="evidence" value="ECO:0007669"/>
    <property type="project" value="UniProtKB-UniRule"/>
</dbReference>
<keyword evidence="11" id="KW-0012">Acyltransferase</keyword>
<keyword evidence="9 10" id="KW-1208">Phospholipid metabolism</keyword>
<feature type="transmembrane region" description="Helical" evidence="10">
    <location>
        <begin position="101"/>
        <end position="122"/>
    </location>
</feature>
<evidence type="ECO:0000256" key="5">
    <source>
        <dbReference type="ARBA" id="ARBA00022989"/>
    </source>
</evidence>
<keyword evidence="7 10" id="KW-0472">Membrane</keyword>
<dbReference type="EMBL" id="ANNX02000036">
    <property type="protein sequence ID" value="KYC39096.1"/>
    <property type="molecule type" value="Genomic_DNA"/>
</dbReference>
<dbReference type="SMART" id="SM01207">
    <property type="entry name" value="G3P_acyltransf"/>
    <property type="match status" value="1"/>
</dbReference>
<keyword evidence="2 10" id="KW-0444">Lipid biosynthesis</keyword>
<dbReference type="GO" id="GO:0005886">
    <property type="term" value="C:plasma membrane"/>
    <property type="evidence" value="ECO:0007669"/>
    <property type="project" value="UniProtKB-SubCell"/>
</dbReference>
<keyword evidence="1 10" id="KW-1003">Cell membrane</keyword>
<comment type="function">
    <text evidence="10">Catalyzes the transfer of an acyl group from acyl-phosphate (acyl-PO(4)) to glycerol-3-phosphate (G3P) to form lysophosphatidic acid (LPA). This enzyme utilizes acyl-phosphate as fatty acyl donor, but not acyl-CoA or acyl-ACP.</text>
</comment>
<sequence length="234" mass="24615">MTIWLSLCGAILVLAYLLGSIPTGYTVARLLKGIDIREVGSGSTGATNVLRTLGTGPGAFVLLVDCLKGVLAIVLVYWFFDFAPSQNFVPSTVNPQLWQPWMVTLAGLFALLGHSKSIFLGFTGGKSVATSLGLLLSLNWMVGLATAGVFGVVVAISRIVSLSSIVGAIAVPILMVLLHQPLPYVLFGVVGGLYVILRHSSNIQRLLAGTEPKIGQKVQVEAEPISEPTVNSAS</sequence>
<keyword evidence="6 10" id="KW-0443">Lipid metabolism</keyword>
<comment type="subcellular location">
    <subcellularLocation>
        <location evidence="10">Cell membrane</location>
        <topology evidence="10">Multi-pass membrane protein</topology>
    </subcellularLocation>
</comment>
<keyword evidence="12" id="KW-1185">Reference proteome</keyword>
<dbReference type="GO" id="GO:0043772">
    <property type="term" value="F:acyl-phosphate glycerol-3-phosphate acyltransferase activity"/>
    <property type="evidence" value="ECO:0007669"/>
    <property type="project" value="UniProtKB-UniRule"/>
</dbReference>
<evidence type="ECO:0000256" key="6">
    <source>
        <dbReference type="ARBA" id="ARBA00023098"/>
    </source>
</evidence>
<evidence type="ECO:0000313" key="11">
    <source>
        <dbReference type="EMBL" id="KYC39096.1"/>
    </source>
</evidence>
<dbReference type="Pfam" id="PF02660">
    <property type="entry name" value="G3P_acyltransf"/>
    <property type="match status" value="1"/>
</dbReference>
<dbReference type="PANTHER" id="PTHR30309:SF0">
    <property type="entry name" value="GLYCEROL-3-PHOSPHATE ACYLTRANSFERASE-RELATED"/>
    <property type="match status" value="1"/>
</dbReference>
<keyword evidence="5 10" id="KW-1133">Transmembrane helix</keyword>
<accession>A0A139X357</accession>
<dbReference type="EC" id="2.3.1.275" evidence="10"/>